<feature type="domain" description="Bacteriophage T5 Orf172 DNA-binding" evidence="1">
    <location>
        <begin position="37"/>
        <end position="128"/>
    </location>
</feature>
<dbReference type="Pfam" id="PF10544">
    <property type="entry name" value="T5orf172"/>
    <property type="match status" value="1"/>
</dbReference>
<organism evidence="2 3">
    <name type="scientific">Dyella japonica A8</name>
    <dbReference type="NCBI Taxonomy" id="1217721"/>
    <lineage>
        <taxon>Bacteria</taxon>
        <taxon>Pseudomonadati</taxon>
        <taxon>Pseudomonadota</taxon>
        <taxon>Gammaproteobacteria</taxon>
        <taxon>Lysobacterales</taxon>
        <taxon>Rhodanobacteraceae</taxon>
        <taxon>Dyella</taxon>
    </lineage>
</organism>
<dbReference type="InterPro" id="IPR018306">
    <property type="entry name" value="Phage_T5_Orf172_DNA-bd"/>
</dbReference>
<accession>A0A075K1J0</accession>
<evidence type="ECO:0000259" key="1">
    <source>
        <dbReference type="Pfam" id="PF10544"/>
    </source>
</evidence>
<dbReference type="HOGENOM" id="CLU_1383706_0_0_6"/>
<dbReference type="KEGG" id="dja:HY57_12810"/>
<dbReference type="AlphaFoldDB" id="A0A075K1J0"/>
<dbReference type="PATRIC" id="fig|1217721.7.peg.2637"/>
<proteinExistence type="predicted"/>
<gene>
    <name evidence="2" type="ORF">HY57_12810</name>
</gene>
<protein>
    <recommendedName>
        <fullName evidence="1">Bacteriophage T5 Orf172 DNA-binding domain-containing protein</fullName>
    </recommendedName>
</protein>
<keyword evidence="3" id="KW-1185">Reference proteome</keyword>
<name>A0A075K1J0_9GAMM</name>
<dbReference type="STRING" id="1217721.HY57_12810"/>
<dbReference type="EMBL" id="CP008884">
    <property type="protein sequence ID" value="AIF48079.1"/>
    <property type="molecule type" value="Genomic_DNA"/>
</dbReference>
<reference evidence="2 3" key="1">
    <citation type="submission" date="2014-07" db="EMBL/GenBank/DDBJ databases">
        <title>Complete Genome Sequence of Dyella japonica Strain A8 Isolated from Malaysian Tropical Soil.</title>
        <authorList>
            <person name="Hui R.K.H."/>
            <person name="Chen J.-W."/>
            <person name="Chan K.-G."/>
            <person name="Leung F.C.C."/>
        </authorList>
    </citation>
    <scope>NUCLEOTIDE SEQUENCE [LARGE SCALE GENOMIC DNA]</scope>
    <source>
        <strain evidence="2 3">A8</strain>
    </source>
</reference>
<evidence type="ECO:0000313" key="2">
    <source>
        <dbReference type="EMBL" id="AIF48079.1"/>
    </source>
</evidence>
<evidence type="ECO:0000313" key="3">
    <source>
        <dbReference type="Proteomes" id="UP000027987"/>
    </source>
</evidence>
<sequence>MEVAARIGVTRAAGVDVTIVTMDEFSMPRTLGKGRTYVYLFPWREQDLLKIGYSRQPLVRLRALHRRFFDVFDLDRGRLLETGRLAQARKIERDIILRHADQRSPPPLAVPDAAAGYSEWFRGVCPEVTAELHEVAEREGLALRSLRDWLRQWFDGRSDGLYEWSLRMLEAIEYEIFNVPVALQHGEAARSLRYVMDACEAVGLPLSAIFPDAALAWRALQ</sequence>
<dbReference type="Proteomes" id="UP000027987">
    <property type="component" value="Chromosome"/>
</dbReference>